<evidence type="ECO:0000256" key="2">
    <source>
        <dbReference type="ARBA" id="ARBA00022617"/>
    </source>
</evidence>
<evidence type="ECO:0000256" key="6">
    <source>
        <dbReference type="ARBA" id="ARBA00023004"/>
    </source>
</evidence>
<dbReference type="Proteomes" id="UP000244906">
    <property type="component" value="Unassembled WGS sequence"/>
</dbReference>
<feature type="domain" description="CcmH/CycL/Ccl2/NrfF N-terminal" evidence="8">
    <location>
        <begin position="2"/>
        <end position="139"/>
    </location>
</feature>
<keyword evidence="7" id="KW-1133">Transmembrane helix</keyword>
<dbReference type="PANTHER" id="PTHR47870">
    <property type="entry name" value="CYTOCHROME C-TYPE BIOGENESIS PROTEIN CCMH"/>
    <property type="match status" value="1"/>
</dbReference>
<keyword evidence="2 7" id="KW-0349">Heme</keyword>
<organism evidence="9 10">
    <name type="scientific">Pelagibaculum spongiae</name>
    <dbReference type="NCBI Taxonomy" id="2080658"/>
    <lineage>
        <taxon>Bacteria</taxon>
        <taxon>Pseudomonadati</taxon>
        <taxon>Pseudomonadota</taxon>
        <taxon>Gammaproteobacteria</taxon>
        <taxon>Oceanospirillales</taxon>
        <taxon>Pelagibaculum</taxon>
    </lineage>
</organism>
<evidence type="ECO:0000259" key="8">
    <source>
        <dbReference type="Pfam" id="PF03918"/>
    </source>
</evidence>
<dbReference type="OrthoDB" id="9804975at2"/>
<evidence type="ECO:0000256" key="3">
    <source>
        <dbReference type="ARBA" id="ARBA00022723"/>
    </source>
</evidence>
<dbReference type="FunFam" id="1.10.8.640:FF:000001">
    <property type="entry name" value="Cytochrome c-type biogenesis protein"/>
    <property type="match status" value="1"/>
</dbReference>
<keyword evidence="4 7" id="KW-0732">Signal</keyword>
<dbReference type="PANTHER" id="PTHR47870:SF1">
    <property type="entry name" value="CYTOCHROME C-TYPE BIOGENESIS PROTEIN CCMH"/>
    <property type="match status" value="1"/>
</dbReference>
<dbReference type="InterPro" id="IPR051263">
    <property type="entry name" value="C-type_cytochrome_biogenesis"/>
</dbReference>
<dbReference type="InterPro" id="IPR005616">
    <property type="entry name" value="CcmH/CycL/Ccl2/NrfF_N"/>
</dbReference>
<dbReference type="GO" id="GO:0017004">
    <property type="term" value="P:cytochrome complex assembly"/>
    <property type="evidence" value="ECO:0007669"/>
    <property type="project" value="UniProtKB-KW"/>
</dbReference>
<comment type="function">
    <text evidence="7">Possible subunit of a heme lyase.</text>
</comment>
<evidence type="ECO:0000256" key="4">
    <source>
        <dbReference type="ARBA" id="ARBA00022729"/>
    </source>
</evidence>
<keyword evidence="5" id="KW-0201">Cytochrome c-type biogenesis</keyword>
<keyword evidence="10" id="KW-1185">Reference proteome</keyword>
<name>A0A2V1GZY3_9GAMM</name>
<proteinExistence type="inferred from homology"/>
<dbReference type="GO" id="GO:0046872">
    <property type="term" value="F:metal ion binding"/>
    <property type="evidence" value="ECO:0007669"/>
    <property type="project" value="UniProtKB-KW"/>
</dbReference>
<protein>
    <recommendedName>
        <fullName evidence="7">Cytochrome c-type biogenesis protein</fullName>
    </recommendedName>
</protein>
<dbReference type="Gene3D" id="1.10.8.640">
    <property type="entry name" value="Cytochrome C biogenesis protein"/>
    <property type="match status" value="1"/>
</dbReference>
<dbReference type="InterPro" id="IPR038297">
    <property type="entry name" value="CcmH/CycL/NrfF/Ccl2_sf"/>
</dbReference>
<dbReference type="CDD" id="cd16378">
    <property type="entry name" value="CcmH_N"/>
    <property type="match status" value="1"/>
</dbReference>
<keyword evidence="6 7" id="KW-0408">Iron</keyword>
<evidence type="ECO:0000313" key="9">
    <source>
        <dbReference type="EMBL" id="PVZ72561.1"/>
    </source>
</evidence>
<comment type="caution">
    <text evidence="9">The sequence shown here is derived from an EMBL/GenBank/DDBJ whole genome shotgun (WGS) entry which is preliminary data.</text>
</comment>
<sequence length="150" mass="17382">MVFSMASFAAIDVYEFDNVQQQERYRDLIEELRCPKCQNQNIADSNSQISIDMRELVYEKVRQGESNDQIVNFLVDRFGDFVRYRPDTGGINLILWSGPWILLLLGGFIVFKFVRGQAQTAEVEANEGKADEDLERKVSDLLKQEQKKHD</sequence>
<feature type="transmembrane region" description="Helical" evidence="7">
    <location>
        <begin position="93"/>
        <end position="111"/>
    </location>
</feature>
<dbReference type="AlphaFoldDB" id="A0A2V1GZY3"/>
<evidence type="ECO:0000256" key="1">
    <source>
        <dbReference type="ARBA" id="ARBA00010342"/>
    </source>
</evidence>
<reference evidence="9 10" key="1">
    <citation type="submission" date="2018-04" db="EMBL/GenBank/DDBJ databases">
        <title>Thalassorhabdus spongiae gen. nov., sp. nov., isolated from a marine sponge in South-West Iceland.</title>
        <authorList>
            <person name="Knobloch S."/>
            <person name="Daussin A."/>
            <person name="Johannsson R."/>
            <person name="Marteinsson V.T."/>
        </authorList>
    </citation>
    <scope>NUCLEOTIDE SEQUENCE [LARGE SCALE GENOMIC DNA]</scope>
    <source>
        <strain evidence="9 10">Hp12</strain>
    </source>
</reference>
<evidence type="ECO:0000256" key="7">
    <source>
        <dbReference type="RuleBase" id="RU364112"/>
    </source>
</evidence>
<keyword evidence="7" id="KW-0812">Transmembrane</keyword>
<accession>A0A2V1GZY3</accession>
<keyword evidence="7" id="KW-0472">Membrane</keyword>
<evidence type="ECO:0000313" key="10">
    <source>
        <dbReference type="Proteomes" id="UP000244906"/>
    </source>
</evidence>
<keyword evidence="3 7" id="KW-0479">Metal-binding</keyword>
<gene>
    <name evidence="9" type="ORF">DC094_00560</name>
</gene>
<dbReference type="EMBL" id="QDDL01000001">
    <property type="protein sequence ID" value="PVZ72561.1"/>
    <property type="molecule type" value="Genomic_DNA"/>
</dbReference>
<dbReference type="GO" id="GO:0005886">
    <property type="term" value="C:plasma membrane"/>
    <property type="evidence" value="ECO:0007669"/>
    <property type="project" value="TreeGrafter"/>
</dbReference>
<evidence type="ECO:0000256" key="5">
    <source>
        <dbReference type="ARBA" id="ARBA00022748"/>
    </source>
</evidence>
<dbReference type="Pfam" id="PF03918">
    <property type="entry name" value="CcmH"/>
    <property type="match status" value="1"/>
</dbReference>
<comment type="similarity">
    <text evidence="1 7">Belongs to the CcmH/CycL/Ccl2/NrfF family.</text>
</comment>